<dbReference type="AlphaFoldDB" id="A0A7G2CWG1"/>
<sequence>MIGSFFGSQATSTSNIPNFYSSNSSMTNLPRVVGLHTPTGQSYQPPAYYNQLKSPEEDPVRCASPVTPTDPNTTRAPVFFTQEYVIQPNAHYQGVINVFQVSPLIHYYEMQFGSVLKEGAVLFALLLRKKTGMDFPPYTLLVCPTVFALLEMWDGFEFVKNSCGV</sequence>
<organism evidence="1 2">
    <name type="scientific">Angomonas deanei</name>
    <dbReference type="NCBI Taxonomy" id="59799"/>
    <lineage>
        <taxon>Eukaryota</taxon>
        <taxon>Discoba</taxon>
        <taxon>Euglenozoa</taxon>
        <taxon>Kinetoplastea</taxon>
        <taxon>Metakinetoplastina</taxon>
        <taxon>Trypanosomatida</taxon>
        <taxon>Trypanosomatidae</taxon>
        <taxon>Strigomonadinae</taxon>
        <taxon>Angomonas</taxon>
    </lineage>
</organism>
<evidence type="ECO:0000313" key="2">
    <source>
        <dbReference type="Proteomes" id="UP000515908"/>
    </source>
</evidence>
<gene>
    <name evidence="1" type="ORF">ADEAN_001031000</name>
</gene>
<name>A0A7G2CWG1_9TRYP</name>
<accession>A0A7G2CWG1</accession>
<dbReference type="VEuPathDB" id="TriTrypDB:ADEAN_001031000"/>
<dbReference type="EMBL" id="LR877172">
    <property type="protein sequence ID" value="CAD2222763.1"/>
    <property type="molecule type" value="Genomic_DNA"/>
</dbReference>
<reference evidence="1 2" key="1">
    <citation type="submission" date="2020-08" db="EMBL/GenBank/DDBJ databases">
        <authorList>
            <person name="Newling K."/>
            <person name="Davey J."/>
            <person name="Forrester S."/>
        </authorList>
    </citation>
    <scope>NUCLEOTIDE SEQUENCE [LARGE SCALE GENOMIC DNA]</scope>
    <source>
        <strain evidence="2">Crithidia deanei Carvalho (ATCC PRA-265)</strain>
    </source>
</reference>
<dbReference type="OrthoDB" id="5417908at2759"/>
<evidence type="ECO:0000313" key="1">
    <source>
        <dbReference type="EMBL" id="CAD2222763.1"/>
    </source>
</evidence>
<protein>
    <submittedName>
        <fullName evidence="1">Uncharacterized protein</fullName>
    </submittedName>
</protein>
<keyword evidence="2" id="KW-1185">Reference proteome</keyword>
<proteinExistence type="predicted"/>
<dbReference type="Proteomes" id="UP000515908">
    <property type="component" value="Chromosome 28"/>
</dbReference>